<protein>
    <submittedName>
        <fullName evidence="5">Uncharacterized protein</fullName>
    </submittedName>
</protein>
<name>X6NT02_RETFI</name>
<comment type="caution">
    <text evidence="5">The sequence shown here is derived from an EMBL/GenBank/DDBJ whole genome shotgun (WGS) entry which is preliminary data.</text>
</comment>
<gene>
    <name evidence="5" type="ORF">RFI_08033</name>
</gene>
<dbReference type="Proteomes" id="UP000023152">
    <property type="component" value="Unassembled WGS sequence"/>
</dbReference>
<dbReference type="Pfam" id="PF00400">
    <property type="entry name" value="WD40"/>
    <property type="match status" value="1"/>
</dbReference>
<evidence type="ECO:0000256" key="1">
    <source>
        <dbReference type="ARBA" id="ARBA00022574"/>
    </source>
</evidence>
<evidence type="ECO:0000256" key="2">
    <source>
        <dbReference type="ARBA" id="ARBA00022737"/>
    </source>
</evidence>
<keyword evidence="2" id="KW-0677">Repeat</keyword>
<dbReference type="PROSITE" id="PS00678">
    <property type="entry name" value="WD_REPEATS_1"/>
    <property type="match status" value="1"/>
</dbReference>
<evidence type="ECO:0000256" key="3">
    <source>
        <dbReference type="PROSITE-ProRule" id="PRU00221"/>
    </source>
</evidence>
<keyword evidence="4" id="KW-0812">Transmembrane</keyword>
<dbReference type="InterPro" id="IPR001680">
    <property type="entry name" value="WD40_rpt"/>
</dbReference>
<dbReference type="AlphaFoldDB" id="X6NT02"/>
<dbReference type="Gene3D" id="2.130.10.10">
    <property type="entry name" value="YVTN repeat-like/Quinoprotein amine dehydrogenase"/>
    <property type="match status" value="1"/>
</dbReference>
<dbReference type="SMART" id="SM00320">
    <property type="entry name" value="WD40"/>
    <property type="match status" value="1"/>
</dbReference>
<proteinExistence type="predicted"/>
<keyword evidence="6" id="KW-1185">Reference proteome</keyword>
<dbReference type="InterPro" id="IPR019775">
    <property type="entry name" value="WD40_repeat_CS"/>
</dbReference>
<dbReference type="InterPro" id="IPR036322">
    <property type="entry name" value="WD40_repeat_dom_sf"/>
</dbReference>
<reference evidence="5 6" key="1">
    <citation type="journal article" date="2013" name="Curr. Biol.">
        <title>The Genome of the Foraminiferan Reticulomyxa filosa.</title>
        <authorList>
            <person name="Glockner G."/>
            <person name="Hulsmann N."/>
            <person name="Schleicher M."/>
            <person name="Noegel A.A."/>
            <person name="Eichinger L."/>
            <person name="Gallinger C."/>
            <person name="Pawlowski J."/>
            <person name="Sierra R."/>
            <person name="Euteneuer U."/>
            <person name="Pillet L."/>
            <person name="Moustafa A."/>
            <person name="Platzer M."/>
            <person name="Groth M."/>
            <person name="Szafranski K."/>
            <person name="Schliwa M."/>
        </authorList>
    </citation>
    <scope>NUCLEOTIDE SEQUENCE [LARGE SCALE GENOMIC DNA]</scope>
</reference>
<sequence>MRTLKNRKQTSIRLAFKKAESFFYLLCAICDLYFFCFEEHIILFKIFEVLPFSLNLFKEYNRKKMLINLTGKQQSNFIDNGHKCRVTFVEYSSFVEDIKIDDSSNVICSGSYDNTIRFWDIRSNEKELYVVKEDDEDNGILCFKSLKLKKRRKNNHHRGCEINLCYGSFNDLIHIWG</sequence>
<evidence type="ECO:0000313" key="6">
    <source>
        <dbReference type="Proteomes" id="UP000023152"/>
    </source>
</evidence>
<dbReference type="SUPFAM" id="SSF50978">
    <property type="entry name" value="WD40 repeat-like"/>
    <property type="match status" value="1"/>
</dbReference>
<keyword evidence="4" id="KW-0472">Membrane</keyword>
<dbReference type="EMBL" id="ASPP01006259">
    <property type="protein sequence ID" value="ETO29088.1"/>
    <property type="molecule type" value="Genomic_DNA"/>
</dbReference>
<accession>X6NT02</accession>
<dbReference type="InterPro" id="IPR015943">
    <property type="entry name" value="WD40/YVTN_repeat-like_dom_sf"/>
</dbReference>
<dbReference type="PROSITE" id="PS50082">
    <property type="entry name" value="WD_REPEATS_2"/>
    <property type="match status" value="1"/>
</dbReference>
<organism evidence="5 6">
    <name type="scientific">Reticulomyxa filosa</name>
    <dbReference type="NCBI Taxonomy" id="46433"/>
    <lineage>
        <taxon>Eukaryota</taxon>
        <taxon>Sar</taxon>
        <taxon>Rhizaria</taxon>
        <taxon>Retaria</taxon>
        <taxon>Foraminifera</taxon>
        <taxon>Monothalamids</taxon>
        <taxon>Reticulomyxidae</taxon>
        <taxon>Reticulomyxa</taxon>
    </lineage>
</organism>
<evidence type="ECO:0000256" key="4">
    <source>
        <dbReference type="SAM" id="Phobius"/>
    </source>
</evidence>
<keyword evidence="1 3" id="KW-0853">WD repeat</keyword>
<feature type="repeat" description="WD" evidence="3">
    <location>
        <begin position="88"/>
        <end position="129"/>
    </location>
</feature>
<dbReference type="PROSITE" id="PS50294">
    <property type="entry name" value="WD_REPEATS_REGION"/>
    <property type="match status" value="1"/>
</dbReference>
<evidence type="ECO:0000313" key="5">
    <source>
        <dbReference type="EMBL" id="ETO29088.1"/>
    </source>
</evidence>
<feature type="transmembrane region" description="Helical" evidence="4">
    <location>
        <begin position="21"/>
        <end position="44"/>
    </location>
</feature>
<keyword evidence="4" id="KW-1133">Transmembrane helix</keyword>